<feature type="binding site" evidence="4">
    <location>
        <position position="187"/>
    </location>
    <ligand>
        <name>Zn(2+)</name>
        <dbReference type="ChEBI" id="CHEBI:29105"/>
        <label>2</label>
    </ligand>
</feature>
<dbReference type="NCBIfam" id="NF045706">
    <property type="entry name" value="PhFuoseLconase"/>
    <property type="match status" value="1"/>
</dbReference>
<dbReference type="InterPro" id="IPR054957">
    <property type="entry name" value="PhFuoseLconase"/>
</dbReference>
<dbReference type="STRING" id="1188239.MOVI_0840"/>
<feature type="binding site" evidence="4">
    <location>
        <position position="28"/>
    </location>
    <ligand>
        <name>Zn(2+)</name>
        <dbReference type="ChEBI" id="CHEBI:29105"/>
        <label>1</label>
    </ligand>
</feature>
<dbReference type="GO" id="GO:0016787">
    <property type="term" value="F:hydrolase activity"/>
    <property type="evidence" value="ECO:0007669"/>
    <property type="project" value="UniProtKB-KW"/>
</dbReference>
<keyword evidence="2" id="KW-0378">Hydrolase</keyword>
<dbReference type="PANTHER" id="PTHR10819:SF3">
    <property type="entry name" value="PHOSPHOTRIESTERASE-RELATED PROTEIN"/>
    <property type="match status" value="1"/>
</dbReference>
<dbReference type="PROSITE" id="PS51347">
    <property type="entry name" value="PHOSPHOTRIESTERASE_2"/>
    <property type="match status" value="1"/>
</dbReference>
<feature type="binding site" evidence="4">
    <location>
        <position position="273"/>
    </location>
    <ligand>
        <name>Zn(2+)</name>
        <dbReference type="ChEBI" id="CHEBI:29105"/>
        <label>1</label>
    </ligand>
</feature>
<dbReference type="InterPro" id="IPR001559">
    <property type="entry name" value="Phosphotriesterase"/>
</dbReference>
<evidence type="ECO:0000313" key="7">
    <source>
        <dbReference type="Proteomes" id="UP000020977"/>
    </source>
</evidence>
<evidence type="ECO:0000313" key="6">
    <source>
        <dbReference type="EMBL" id="EXU61378.1"/>
    </source>
</evidence>
<evidence type="ECO:0000256" key="5">
    <source>
        <dbReference type="PROSITE-ProRule" id="PRU00679"/>
    </source>
</evidence>
<feature type="binding site" description="via carbamate group" evidence="4">
    <location>
        <position position="154"/>
    </location>
    <ligand>
        <name>Zn(2+)</name>
        <dbReference type="ChEBI" id="CHEBI:29105"/>
        <label>1</label>
    </ligand>
</feature>
<dbReference type="GO" id="GO:0008270">
    <property type="term" value="F:zinc ion binding"/>
    <property type="evidence" value="ECO:0007669"/>
    <property type="project" value="InterPro"/>
</dbReference>
<feature type="binding site" evidence="4">
    <location>
        <position position="215"/>
    </location>
    <ligand>
        <name>Zn(2+)</name>
        <dbReference type="ChEBI" id="CHEBI:29105"/>
        <label>2</label>
    </ligand>
</feature>
<comment type="cofactor">
    <cofactor evidence="4">
        <name>a divalent metal cation</name>
        <dbReference type="ChEBI" id="CHEBI:60240"/>
    </cofactor>
    <text evidence="4">Binds 2 divalent metal cations per subunit.</text>
</comment>
<dbReference type="SUPFAM" id="SSF51556">
    <property type="entry name" value="Metallo-dependent hydrolases"/>
    <property type="match status" value="1"/>
</dbReference>
<evidence type="ECO:0000256" key="3">
    <source>
        <dbReference type="PIRSR" id="PIRSR601559-50"/>
    </source>
</evidence>
<proteinExistence type="inferred from homology"/>
<dbReference type="InterPro" id="IPR032466">
    <property type="entry name" value="Metal_Hydrolase"/>
</dbReference>
<evidence type="ECO:0000256" key="1">
    <source>
        <dbReference type="ARBA" id="ARBA00022723"/>
    </source>
</evidence>
<feature type="modified residue" description="N6-carboxylysine" evidence="3 5">
    <location>
        <position position="154"/>
    </location>
</feature>
<sequence length="353" mass="39324">MQNTEKFSRTVLGDICPSELGVVDCHDHLIKNYGPEAHEHPDFVMLSNEAAIAESLEFAARGGKTLVTMDPPNVGRDVYRMLEIAQELAGKVHIIMSTGFHKAAFYDKGASWLALVPTDEITKMVVAEITQGMDEYNYSGPVVKRSKAKAGIIKAGTGYGAIDRLELKSLEVAARASIETGAPILVHTQLGTMAYEAAKYLIDFGANPRKIQLSHLNKNPDKYYYAKIIKELGVTLCFDGPDRVKYYTDATLAENIKYLVDLGLQKHITLSLDAGRVLYQKNYGMLKGKMSHGFAYLFDRFIPLLRQVGVSQEAIDDILINNPAEILTFDQPRKFDPSILPEYVLELKKTFKI</sequence>
<evidence type="ECO:0008006" key="8">
    <source>
        <dbReference type="Google" id="ProtNLM"/>
    </source>
</evidence>
<reference evidence="6 7" key="1">
    <citation type="submission" date="2014-03" db="EMBL/GenBank/DDBJ databases">
        <title>Genome sequence of Mycoplasma ovipneumoniae strain 14811.</title>
        <authorList>
            <person name="Sirand-Pugnet P."/>
            <person name="Breton M."/>
            <person name="Dordet-Frisoni E."/>
            <person name="Baranowski E."/>
            <person name="Barre A."/>
            <person name="Couture C."/>
            <person name="Dupuy V."/>
            <person name="Gaurivaud P."/>
            <person name="Jacob D."/>
            <person name="Lemaitre C."/>
            <person name="Manso-Silvan L."/>
            <person name="Nikolski M."/>
            <person name="Nouvel L.-X."/>
            <person name="Poumarat F."/>
            <person name="Tardy F."/>
            <person name="Thebault P."/>
            <person name="Theil S."/>
            <person name="Citti C."/>
            <person name="Thiaucourt F."/>
            <person name="Blanchard A."/>
        </authorList>
    </citation>
    <scope>NUCLEOTIDE SEQUENCE [LARGE SCALE GENOMIC DNA]</scope>
    <source>
        <strain evidence="6 7">14811</strain>
    </source>
</reference>
<dbReference type="AlphaFoldDB" id="A0A014M342"/>
<protein>
    <recommendedName>
        <fullName evidence="8">Phosphotriesterase</fullName>
    </recommendedName>
</protein>
<feature type="binding site" description="via carbamate group" evidence="4">
    <location>
        <position position="154"/>
    </location>
    <ligand>
        <name>Zn(2+)</name>
        <dbReference type="ChEBI" id="CHEBI:29105"/>
        <label>2</label>
    </ligand>
</feature>
<dbReference type="RefSeq" id="WP_044283951.1">
    <property type="nucleotide sequence ID" value="NZ_JFAD01000009.1"/>
</dbReference>
<dbReference type="Proteomes" id="UP000020977">
    <property type="component" value="Unassembled WGS sequence"/>
</dbReference>
<gene>
    <name evidence="6" type="ORF">MOVI_0840</name>
</gene>
<dbReference type="PANTHER" id="PTHR10819">
    <property type="entry name" value="PHOSPHOTRIESTERASE-RELATED"/>
    <property type="match status" value="1"/>
</dbReference>
<dbReference type="EMBL" id="JFAD01000009">
    <property type="protein sequence ID" value="EXU61378.1"/>
    <property type="molecule type" value="Genomic_DNA"/>
</dbReference>
<feature type="binding site" evidence="4">
    <location>
        <position position="26"/>
    </location>
    <ligand>
        <name>Zn(2+)</name>
        <dbReference type="ChEBI" id="CHEBI:29105"/>
        <label>1</label>
    </ligand>
</feature>
<comment type="caution">
    <text evidence="6">The sequence shown here is derived from an EMBL/GenBank/DDBJ whole genome shotgun (WGS) entry which is preliminary data.</text>
</comment>
<evidence type="ECO:0000256" key="2">
    <source>
        <dbReference type="ARBA" id="ARBA00022801"/>
    </source>
</evidence>
<accession>A0A014M342</accession>
<evidence type="ECO:0000256" key="4">
    <source>
        <dbReference type="PIRSR" id="PIRSR601559-51"/>
    </source>
</evidence>
<keyword evidence="1 4" id="KW-0479">Metal-binding</keyword>
<organism evidence="6 7">
    <name type="scientific">Mesomycoplasma ovipneumoniae 14811</name>
    <dbReference type="NCBI Taxonomy" id="1188239"/>
    <lineage>
        <taxon>Bacteria</taxon>
        <taxon>Bacillati</taxon>
        <taxon>Mycoplasmatota</taxon>
        <taxon>Mycoplasmoidales</taxon>
        <taxon>Metamycoplasmataceae</taxon>
        <taxon>Mesomycoplasma</taxon>
    </lineage>
</organism>
<dbReference type="eggNOG" id="COG1735">
    <property type="taxonomic scope" value="Bacteria"/>
</dbReference>
<dbReference type="PIRSF" id="PIRSF016839">
    <property type="entry name" value="PhP"/>
    <property type="match status" value="1"/>
</dbReference>
<dbReference type="Gene3D" id="3.20.20.140">
    <property type="entry name" value="Metal-dependent hydrolases"/>
    <property type="match status" value="1"/>
</dbReference>
<name>A0A014M342_9BACT</name>
<dbReference type="CDD" id="cd00530">
    <property type="entry name" value="PTE"/>
    <property type="match status" value="1"/>
</dbReference>
<dbReference type="Pfam" id="PF02126">
    <property type="entry name" value="PTE"/>
    <property type="match status" value="1"/>
</dbReference>
<dbReference type="PATRIC" id="fig|1188239.3.peg.258"/>
<comment type="similarity">
    <text evidence="5">Belongs to the metallo-dependent hydrolases superfamily. Phosphotriesterase family.</text>
</comment>